<dbReference type="EMBL" id="CATQJA010001391">
    <property type="protein sequence ID" value="CAJ0567061.1"/>
    <property type="molecule type" value="Genomic_DNA"/>
</dbReference>
<protein>
    <submittedName>
        <fullName evidence="1">Uncharacterized protein</fullName>
    </submittedName>
</protein>
<name>A0AA36CEU5_9BILA</name>
<proteinExistence type="predicted"/>
<reference evidence="1" key="1">
    <citation type="submission" date="2023-06" db="EMBL/GenBank/DDBJ databases">
        <authorList>
            <person name="Delattre M."/>
        </authorList>
    </citation>
    <scope>NUCLEOTIDE SEQUENCE</scope>
    <source>
        <strain evidence="1">AF72</strain>
    </source>
</reference>
<dbReference type="Proteomes" id="UP001177023">
    <property type="component" value="Unassembled WGS sequence"/>
</dbReference>
<evidence type="ECO:0000313" key="1">
    <source>
        <dbReference type="EMBL" id="CAJ0567061.1"/>
    </source>
</evidence>
<sequence>MCLTRTYFCFSSYKIPDGEHYPKDRGAAEAGRDLTTDYTGWEEFAGYICEMNRKCRNQVKDGEYIFFALKKDTMDTPNWKSTVRICCLKMDEKSNNVKSYRLFNLTGFGTSTDRI</sequence>
<dbReference type="AlphaFoldDB" id="A0AA36CEU5"/>
<organism evidence="1 2">
    <name type="scientific">Mesorhabditis spiculigera</name>
    <dbReference type="NCBI Taxonomy" id="96644"/>
    <lineage>
        <taxon>Eukaryota</taxon>
        <taxon>Metazoa</taxon>
        <taxon>Ecdysozoa</taxon>
        <taxon>Nematoda</taxon>
        <taxon>Chromadorea</taxon>
        <taxon>Rhabditida</taxon>
        <taxon>Rhabditina</taxon>
        <taxon>Rhabditomorpha</taxon>
        <taxon>Rhabditoidea</taxon>
        <taxon>Rhabditidae</taxon>
        <taxon>Mesorhabditinae</taxon>
        <taxon>Mesorhabditis</taxon>
    </lineage>
</organism>
<feature type="non-terminal residue" evidence="1">
    <location>
        <position position="1"/>
    </location>
</feature>
<evidence type="ECO:0000313" key="2">
    <source>
        <dbReference type="Proteomes" id="UP001177023"/>
    </source>
</evidence>
<keyword evidence="2" id="KW-1185">Reference proteome</keyword>
<comment type="caution">
    <text evidence="1">The sequence shown here is derived from an EMBL/GenBank/DDBJ whole genome shotgun (WGS) entry which is preliminary data.</text>
</comment>
<gene>
    <name evidence="1" type="ORF">MSPICULIGERA_LOCUS5628</name>
</gene>
<accession>A0AA36CEU5</accession>